<keyword evidence="3" id="KW-1185">Reference proteome</keyword>
<evidence type="ECO:0000256" key="1">
    <source>
        <dbReference type="SAM" id="Phobius"/>
    </source>
</evidence>
<protein>
    <submittedName>
        <fullName evidence="2">Uncharacterized protein</fullName>
    </submittedName>
</protein>
<name>A0A9Q0MN91_9DIPT</name>
<organism evidence="2 3">
    <name type="scientific">Pseudolycoriella hygida</name>
    <dbReference type="NCBI Taxonomy" id="35572"/>
    <lineage>
        <taxon>Eukaryota</taxon>
        <taxon>Metazoa</taxon>
        <taxon>Ecdysozoa</taxon>
        <taxon>Arthropoda</taxon>
        <taxon>Hexapoda</taxon>
        <taxon>Insecta</taxon>
        <taxon>Pterygota</taxon>
        <taxon>Neoptera</taxon>
        <taxon>Endopterygota</taxon>
        <taxon>Diptera</taxon>
        <taxon>Nematocera</taxon>
        <taxon>Sciaroidea</taxon>
        <taxon>Sciaridae</taxon>
        <taxon>Pseudolycoriella</taxon>
    </lineage>
</organism>
<feature type="transmembrane region" description="Helical" evidence="1">
    <location>
        <begin position="42"/>
        <end position="64"/>
    </location>
</feature>
<evidence type="ECO:0000313" key="3">
    <source>
        <dbReference type="Proteomes" id="UP001151699"/>
    </source>
</evidence>
<dbReference type="AlphaFoldDB" id="A0A9Q0MN91"/>
<comment type="caution">
    <text evidence="2">The sequence shown here is derived from an EMBL/GenBank/DDBJ whole genome shotgun (WGS) entry which is preliminary data.</text>
</comment>
<dbReference type="EMBL" id="WJQU01000004">
    <property type="protein sequence ID" value="KAJ6634836.1"/>
    <property type="molecule type" value="Genomic_DNA"/>
</dbReference>
<proteinExistence type="predicted"/>
<reference evidence="2" key="1">
    <citation type="submission" date="2022-07" db="EMBL/GenBank/DDBJ databases">
        <authorList>
            <person name="Trinca V."/>
            <person name="Uliana J.V.C."/>
            <person name="Torres T.T."/>
            <person name="Ward R.J."/>
            <person name="Monesi N."/>
        </authorList>
    </citation>
    <scope>NUCLEOTIDE SEQUENCE</scope>
    <source>
        <strain evidence="2">HSMRA1968</strain>
        <tissue evidence="2">Whole embryos</tissue>
    </source>
</reference>
<keyword evidence="1" id="KW-0812">Transmembrane</keyword>
<evidence type="ECO:0000313" key="2">
    <source>
        <dbReference type="EMBL" id="KAJ6634836.1"/>
    </source>
</evidence>
<gene>
    <name evidence="2" type="ORF">Bhyg_13416</name>
</gene>
<dbReference type="Proteomes" id="UP001151699">
    <property type="component" value="Chromosome C"/>
</dbReference>
<accession>A0A9Q0MN91</accession>
<sequence length="93" mass="10859">MNLTVRLGLKKSDLRDIQKMPYTTTISPKVNTVPTTVHNHEMIFLCYVGSYNTIAVGILLSVWIDRNIHVEDLTIITPKKIKWFYELEYFKIS</sequence>
<keyword evidence="1" id="KW-0472">Membrane</keyword>
<keyword evidence="1" id="KW-1133">Transmembrane helix</keyword>